<dbReference type="GO" id="GO:0008137">
    <property type="term" value="F:NADH dehydrogenase (ubiquinone) activity"/>
    <property type="evidence" value="ECO:0007669"/>
    <property type="project" value="InterPro"/>
</dbReference>
<organism evidence="2">
    <name type="scientific">marine metagenome</name>
    <dbReference type="NCBI Taxonomy" id="408172"/>
    <lineage>
        <taxon>unclassified sequences</taxon>
        <taxon>metagenomes</taxon>
        <taxon>ecological metagenomes</taxon>
    </lineage>
</organism>
<dbReference type="PANTHER" id="PTHR33269:SF17">
    <property type="entry name" value="NADH-UBIQUINONE OXIDOREDUCTASE CHAIN 6"/>
    <property type="match status" value="1"/>
</dbReference>
<evidence type="ECO:0000313" key="2">
    <source>
        <dbReference type="EMBL" id="SUZ89432.1"/>
    </source>
</evidence>
<accession>A0A381RCG2</accession>
<feature type="transmembrane region" description="Helical" evidence="1">
    <location>
        <begin position="139"/>
        <end position="161"/>
    </location>
</feature>
<evidence type="ECO:0000256" key="1">
    <source>
        <dbReference type="SAM" id="Phobius"/>
    </source>
</evidence>
<reference evidence="2" key="1">
    <citation type="submission" date="2018-05" db="EMBL/GenBank/DDBJ databases">
        <authorList>
            <person name="Lanie J.A."/>
            <person name="Ng W.-L."/>
            <person name="Kazmierczak K.M."/>
            <person name="Andrzejewski T.M."/>
            <person name="Davidsen T.M."/>
            <person name="Wayne K.J."/>
            <person name="Tettelin H."/>
            <person name="Glass J.I."/>
            <person name="Rusch D."/>
            <person name="Podicherti R."/>
            <person name="Tsui H.-C.T."/>
            <person name="Winkler M.E."/>
        </authorList>
    </citation>
    <scope>NUCLEOTIDE SEQUENCE</scope>
</reference>
<keyword evidence="1" id="KW-1133">Transmembrane helix</keyword>
<feature type="transmembrane region" description="Helical" evidence="1">
    <location>
        <begin position="6"/>
        <end position="24"/>
    </location>
</feature>
<dbReference type="EMBL" id="UINC01001816">
    <property type="protein sequence ID" value="SUZ89432.1"/>
    <property type="molecule type" value="Genomic_DNA"/>
</dbReference>
<name>A0A381RCG2_9ZZZZ</name>
<feature type="transmembrane region" description="Helical" evidence="1">
    <location>
        <begin position="61"/>
        <end position="81"/>
    </location>
</feature>
<dbReference type="PANTHER" id="PTHR33269">
    <property type="entry name" value="NADH-UBIQUINONE OXIDOREDUCTASE CHAIN 6"/>
    <property type="match status" value="1"/>
</dbReference>
<feature type="transmembrane region" description="Helical" evidence="1">
    <location>
        <begin position="31"/>
        <end position="49"/>
    </location>
</feature>
<dbReference type="InterPro" id="IPR001457">
    <property type="entry name" value="NADH_UbQ/plastoQ_OxRdtase_su6"/>
</dbReference>
<gene>
    <name evidence="2" type="ORF">METZ01_LOCUS42286</name>
</gene>
<dbReference type="Gene3D" id="1.20.120.1200">
    <property type="entry name" value="NADH-ubiquinone/plastoquinone oxidoreductase chain 6, subunit NuoJ"/>
    <property type="match status" value="1"/>
</dbReference>
<sequence>MVAQNIFFGIITAIVVISALRMVTTRNIVHAALYLVAVLAGLGALYILLTAEFVATTQVLVYIGAVMVLFLFGIMLTKAPLGNVMKMTGTQWPIAAGVAVLIGGVTVYSVIDRFGSDRLVTDGPIFRTADVSDEVFSTYIIPFEAISVLLLAALIGAIVLARKD</sequence>
<dbReference type="InterPro" id="IPR042106">
    <property type="entry name" value="Nuo/plastoQ_OxRdtase_6_NuoJ"/>
</dbReference>
<protein>
    <recommendedName>
        <fullName evidence="3">NADH-quinone oxidoreductase subunit J</fullName>
    </recommendedName>
</protein>
<keyword evidence="1" id="KW-0472">Membrane</keyword>
<keyword evidence="1" id="KW-0812">Transmembrane</keyword>
<dbReference type="Pfam" id="PF00499">
    <property type="entry name" value="Oxidored_q3"/>
    <property type="match status" value="1"/>
</dbReference>
<proteinExistence type="predicted"/>
<dbReference type="AlphaFoldDB" id="A0A381RCG2"/>
<evidence type="ECO:0008006" key="3">
    <source>
        <dbReference type="Google" id="ProtNLM"/>
    </source>
</evidence>
<feature type="transmembrane region" description="Helical" evidence="1">
    <location>
        <begin position="93"/>
        <end position="111"/>
    </location>
</feature>